<evidence type="ECO:0000313" key="2">
    <source>
        <dbReference type="EMBL" id="KAG5192717.1"/>
    </source>
</evidence>
<protein>
    <submittedName>
        <fullName evidence="2">Eukaryotic translation initiation factor 3 subunit J</fullName>
    </submittedName>
</protein>
<feature type="compositionally biased region" description="Basic and acidic residues" evidence="1">
    <location>
        <begin position="43"/>
        <end position="56"/>
    </location>
</feature>
<dbReference type="InterPro" id="IPR013906">
    <property type="entry name" value="eIF3j"/>
</dbReference>
<dbReference type="PANTHER" id="PTHR21681">
    <property type="entry name" value="EUKARYOTIC TRANSLATION INITIATION FACTOR 3 SUBUNIT J"/>
    <property type="match status" value="1"/>
</dbReference>
<feature type="compositionally biased region" description="Acidic residues" evidence="1">
    <location>
        <begin position="23"/>
        <end position="33"/>
    </location>
</feature>
<gene>
    <name evidence="2" type="ORF">JKP88DRAFT_216786</name>
</gene>
<dbReference type="GO" id="GO:0005852">
    <property type="term" value="C:eukaryotic translation initiation factor 3 complex"/>
    <property type="evidence" value="ECO:0007669"/>
    <property type="project" value="InterPro"/>
</dbReference>
<dbReference type="GO" id="GO:0003743">
    <property type="term" value="F:translation initiation factor activity"/>
    <property type="evidence" value="ECO:0007669"/>
    <property type="project" value="UniProtKB-KW"/>
</dbReference>
<name>A0A836CNA4_9STRA</name>
<keyword evidence="3" id="KW-1185">Reference proteome</keyword>
<evidence type="ECO:0000313" key="3">
    <source>
        <dbReference type="Proteomes" id="UP000664859"/>
    </source>
</evidence>
<keyword evidence="2" id="KW-0396">Initiation factor</keyword>
<feature type="compositionally biased region" description="Low complexity" evidence="1">
    <location>
        <begin position="57"/>
        <end position="70"/>
    </location>
</feature>
<reference evidence="2" key="1">
    <citation type="submission" date="2021-02" db="EMBL/GenBank/DDBJ databases">
        <title>First Annotated Genome of the Yellow-green Alga Tribonema minus.</title>
        <authorList>
            <person name="Mahan K.M."/>
        </authorList>
    </citation>
    <scope>NUCLEOTIDE SEQUENCE</scope>
    <source>
        <strain evidence="2">UTEX B ZZ1240</strain>
    </source>
</reference>
<dbReference type="AlphaFoldDB" id="A0A836CNA4"/>
<keyword evidence="2" id="KW-0648">Protein biosynthesis</keyword>
<dbReference type="EMBL" id="JAFCMP010000002">
    <property type="protein sequence ID" value="KAG5192717.1"/>
    <property type="molecule type" value="Genomic_DNA"/>
</dbReference>
<proteinExistence type="predicted"/>
<dbReference type="PANTHER" id="PTHR21681:SF0">
    <property type="entry name" value="EUKARYOTIC TRANSLATION INITIATION FACTOR 3 SUBUNIT J"/>
    <property type="match status" value="1"/>
</dbReference>
<comment type="caution">
    <text evidence="2">The sequence shown here is derived from an EMBL/GenBank/DDBJ whole genome shotgun (WGS) entry which is preliminary data.</text>
</comment>
<dbReference type="OrthoDB" id="200069at2759"/>
<sequence length="242" mass="26765">MDSWEDDDFTPPTLVPPKVTQSWDDEEEEEDEEAAKPTQPTEKQLEQARKAREAEAMRIAAAHEAAQQEAETAEERRLRERRRVEESDHALTEDLFGGGGTAEAAEAPAQAGVEGIPLKTTQDHVKLALDLGEKLSKDGSSGSSGNILALLKELITRVEGKLSLEETNQLALHLNKFKDAKMVAEQKRQAILKKQKAAAAKRNAEKSKKKQHADLFGGAYDGVGDQYDELATNYEDAYDDFM</sequence>
<dbReference type="Pfam" id="PF08597">
    <property type="entry name" value="eIF3_subunit"/>
    <property type="match status" value="1"/>
</dbReference>
<feature type="region of interest" description="Disordered" evidence="1">
    <location>
        <begin position="1"/>
        <end position="117"/>
    </location>
</feature>
<feature type="compositionally biased region" description="Low complexity" evidence="1">
    <location>
        <begin position="102"/>
        <end position="115"/>
    </location>
</feature>
<dbReference type="Proteomes" id="UP000664859">
    <property type="component" value="Unassembled WGS sequence"/>
</dbReference>
<evidence type="ECO:0000256" key="1">
    <source>
        <dbReference type="SAM" id="MobiDB-lite"/>
    </source>
</evidence>
<feature type="compositionally biased region" description="Basic and acidic residues" evidence="1">
    <location>
        <begin position="73"/>
        <end position="92"/>
    </location>
</feature>
<feature type="region of interest" description="Disordered" evidence="1">
    <location>
        <begin position="194"/>
        <end position="224"/>
    </location>
</feature>
<accession>A0A836CNA4</accession>
<organism evidence="2 3">
    <name type="scientific">Tribonema minus</name>
    <dbReference type="NCBI Taxonomy" id="303371"/>
    <lineage>
        <taxon>Eukaryota</taxon>
        <taxon>Sar</taxon>
        <taxon>Stramenopiles</taxon>
        <taxon>Ochrophyta</taxon>
        <taxon>PX clade</taxon>
        <taxon>Xanthophyceae</taxon>
        <taxon>Tribonematales</taxon>
        <taxon>Tribonemataceae</taxon>
        <taxon>Tribonema</taxon>
    </lineage>
</organism>